<feature type="region of interest" description="Disordered" evidence="1">
    <location>
        <begin position="1"/>
        <end position="41"/>
    </location>
</feature>
<evidence type="ECO:0000313" key="2">
    <source>
        <dbReference type="Proteomes" id="UP000887566"/>
    </source>
</evidence>
<dbReference type="AlphaFoldDB" id="A0A914VQ74"/>
<protein>
    <submittedName>
        <fullName evidence="3">Uncharacterized protein</fullName>
    </submittedName>
</protein>
<dbReference type="Proteomes" id="UP000887566">
    <property type="component" value="Unplaced"/>
</dbReference>
<accession>A0A914VQ74</accession>
<feature type="compositionally biased region" description="Basic residues" evidence="1">
    <location>
        <begin position="98"/>
        <end position="110"/>
    </location>
</feature>
<dbReference type="WBParaSite" id="PSAMB.scaffold230size63538.g3751.t1">
    <property type="protein sequence ID" value="PSAMB.scaffold230size63538.g3751.t1"/>
    <property type="gene ID" value="PSAMB.scaffold230size63538.g3751"/>
</dbReference>
<reference evidence="3" key="1">
    <citation type="submission" date="2022-11" db="UniProtKB">
        <authorList>
            <consortium name="WormBaseParasite"/>
        </authorList>
    </citation>
    <scope>IDENTIFICATION</scope>
</reference>
<feature type="compositionally biased region" description="Basic and acidic residues" evidence="1">
    <location>
        <begin position="26"/>
        <end position="41"/>
    </location>
</feature>
<sequence>MHSIERGGSLAPTGRRASSRGYGKAGRHDRQTAQPRQRLERAAVALRPITINPLPWSDATAFVVARCSVGHEDVCVGDATRQRAEKRHSFIISTSGTRTKRRKSHHHPHDHHVANEEGGSSEISDDPAKTDEHVCTQTTQQ</sequence>
<proteinExistence type="predicted"/>
<evidence type="ECO:0000313" key="3">
    <source>
        <dbReference type="WBParaSite" id="PSAMB.scaffold230size63538.g3751.t1"/>
    </source>
</evidence>
<feature type="region of interest" description="Disordered" evidence="1">
    <location>
        <begin position="80"/>
        <end position="141"/>
    </location>
</feature>
<name>A0A914VQ74_9BILA</name>
<evidence type="ECO:0000256" key="1">
    <source>
        <dbReference type="SAM" id="MobiDB-lite"/>
    </source>
</evidence>
<keyword evidence="2" id="KW-1185">Reference proteome</keyword>
<organism evidence="2 3">
    <name type="scientific">Plectus sambesii</name>
    <dbReference type="NCBI Taxonomy" id="2011161"/>
    <lineage>
        <taxon>Eukaryota</taxon>
        <taxon>Metazoa</taxon>
        <taxon>Ecdysozoa</taxon>
        <taxon>Nematoda</taxon>
        <taxon>Chromadorea</taxon>
        <taxon>Plectida</taxon>
        <taxon>Plectina</taxon>
        <taxon>Plectoidea</taxon>
        <taxon>Plectidae</taxon>
        <taxon>Plectus</taxon>
    </lineage>
</organism>